<evidence type="ECO:0000256" key="1">
    <source>
        <dbReference type="ARBA" id="ARBA00009013"/>
    </source>
</evidence>
<evidence type="ECO:0000313" key="4">
    <source>
        <dbReference type="EMBL" id="MDA0166326.1"/>
    </source>
</evidence>
<reference evidence="4" key="1">
    <citation type="submission" date="2022-10" db="EMBL/GenBank/DDBJ databases">
        <title>The WGS of Solirubrobacter ginsenosidimutans DSM 21036.</title>
        <authorList>
            <person name="Jiang Z."/>
        </authorList>
    </citation>
    <scope>NUCLEOTIDE SEQUENCE</scope>
    <source>
        <strain evidence="4">DSM 21036</strain>
    </source>
</reference>
<accession>A0A9X3N0C3</accession>
<dbReference type="CDD" id="cd07043">
    <property type="entry name" value="STAS_anti-anti-sigma_factors"/>
    <property type="match status" value="1"/>
</dbReference>
<dbReference type="InterPro" id="IPR002645">
    <property type="entry name" value="STAS_dom"/>
</dbReference>
<feature type="domain" description="STAS" evidence="3">
    <location>
        <begin position="4"/>
        <end position="108"/>
    </location>
</feature>
<dbReference type="InterPro" id="IPR036513">
    <property type="entry name" value="STAS_dom_sf"/>
</dbReference>
<dbReference type="AlphaFoldDB" id="A0A9X3N0C3"/>
<protein>
    <recommendedName>
        <fullName evidence="2">Anti-sigma factor antagonist</fullName>
    </recommendedName>
</protein>
<dbReference type="NCBIfam" id="TIGR00377">
    <property type="entry name" value="ant_ant_sig"/>
    <property type="match status" value="1"/>
</dbReference>
<dbReference type="Proteomes" id="UP001149140">
    <property type="component" value="Unassembled WGS sequence"/>
</dbReference>
<dbReference type="PANTHER" id="PTHR33495:SF2">
    <property type="entry name" value="ANTI-SIGMA FACTOR ANTAGONIST TM_1081-RELATED"/>
    <property type="match status" value="1"/>
</dbReference>
<organism evidence="4 5">
    <name type="scientific">Solirubrobacter ginsenosidimutans</name>
    <dbReference type="NCBI Taxonomy" id="490573"/>
    <lineage>
        <taxon>Bacteria</taxon>
        <taxon>Bacillati</taxon>
        <taxon>Actinomycetota</taxon>
        <taxon>Thermoleophilia</taxon>
        <taxon>Solirubrobacterales</taxon>
        <taxon>Solirubrobacteraceae</taxon>
        <taxon>Solirubrobacter</taxon>
    </lineage>
</organism>
<evidence type="ECO:0000259" key="3">
    <source>
        <dbReference type="PROSITE" id="PS50801"/>
    </source>
</evidence>
<comment type="similarity">
    <text evidence="1 2">Belongs to the anti-sigma-factor antagonist family.</text>
</comment>
<dbReference type="Pfam" id="PF01740">
    <property type="entry name" value="STAS"/>
    <property type="match status" value="1"/>
</dbReference>
<sequence>MTRFSFETVVRGASAVVQLRGELDLLATSALEPELTRLAEEPGVDIVALDLRSLDFLDSSGLRSVMAAERMLESNERRLVLVRGPSLVQRVFELTRMTERLEFVDSLS</sequence>
<comment type="caution">
    <text evidence="4">The sequence shown here is derived from an EMBL/GenBank/DDBJ whole genome shotgun (WGS) entry which is preliminary data.</text>
</comment>
<dbReference type="Gene3D" id="3.30.750.24">
    <property type="entry name" value="STAS domain"/>
    <property type="match status" value="1"/>
</dbReference>
<dbReference type="EMBL" id="JAPDOD010000063">
    <property type="protein sequence ID" value="MDA0166326.1"/>
    <property type="molecule type" value="Genomic_DNA"/>
</dbReference>
<dbReference type="PANTHER" id="PTHR33495">
    <property type="entry name" value="ANTI-SIGMA FACTOR ANTAGONIST TM_1081-RELATED-RELATED"/>
    <property type="match status" value="1"/>
</dbReference>
<dbReference type="RefSeq" id="WP_270045583.1">
    <property type="nucleotide sequence ID" value="NZ_JAPDOD010000063.1"/>
</dbReference>
<proteinExistence type="inferred from homology"/>
<keyword evidence="5" id="KW-1185">Reference proteome</keyword>
<evidence type="ECO:0000256" key="2">
    <source>
        <dbReference type="RuleBase" id="RU003749"/>
    </source>
</evidence>
<dbReference type="PROSITE" id="PS50801">
    <property type="entry name" value="STAS"/>
    <property type="match status" value="1"/>
</dbReference>
<dbReference type="GO" id="GO:0043856">
    <property type="term" value="F:anti-sigma factor antagonist activity"/>
    <property type="evidence" value="ECO:0007669"/>
    <property type="project" value="InterPro"/>
</dbReference>
<name>A0A9X3N0C3_9ACTN</name>
<dbReference type="InterPro" id="IPR003658">
    <property type="entry name" value="Anti-sigma_ant"/>
</dbReference>
<gene>
    <name evidence="4" type="ORF">OM076_39035</name>
</gene>
<evidence type="ECO:0000313" key="5">
    <source>
        <dbReference type="Proteomes" id="UP001149140"/>
    </source>
</evidence>
<dbReference type="SUPFAM" id="SSF52091">
    <property type="entry name" value="SpoIIaa-like"/>
    <property type="match status" value="1"/>
</dbReference>